<evidence type="ECO:0000313" key="2">
    <source>
        <dbReference type="EMBL" id="GIY03257.1"/>
    </source>
</evidence>
<dbReference type="AlphaFoldDB" id="A0AAV4Q4Z4"/>
<organism evidence="2 3">
    <name type="scientific">Caerostris darwini</name>
    <dbReference type="NCBI Taxonomy" id="1538125"/>
    <lineage>
        <taxon>Eukaryota</taxon>
        <taxon>Metazoa</taxon>
        <taxon>Ecdysozoa</taxon>
        <taxon>Arthropoda</taxon>
        <taxon>Chelicerata</taxon>
        <taxon>Arachnida</taxon>
        <taxon>Araneae</taxon>
        <taxon>Araneomorphae</taxon>
        <taxon>Entelegynae</taxon>
        <taxon>Araneoidea</taxon>
        <taxon>Araneidae</taxon>
        <taxon>Caerostris</taxon>
    </lineage>
</organism>
<evidence type="ECO:0000256" key="1">
    <source>
        <dbReference type="SAM" id="Phobius"/>
    </source>
</evidence>
<dbReference type="PROSITE" id="PS51257">
    <property type="entry name" value="PROKAR_LIPOPROTEIN"/>
    <property type="match status" value="1"/>
</dbReference>
<sequence>MVWRYHFAVDEGFHFSRKAPLYWGLFAVVSCGSVIIHIVIHGRKTGGNLLARCFNTCIHSVVKVFPAFKQIKQKEVPVARIGCSTWDPSPVSIWTRLNLRGRDCLEKTFTTNQDGISSVQADQTKKRCPSPELDVVPGIPRQYLSGPRLLLRLKRLLGEDFHNKLGWRGRLMVWRFHFAVDEGGHSSRKAPLYRDCLLWICDYSYRDSWEESRKEFVGTLF</sequence>
<dbReference type="Proteomes" id="UP001054837">
    <property type="component" value="Unassembled WGS sequence"/>
</dbReference>
<keyword evidence="1" id="KW-0812">Transmembrane</keyword>
<evidence type="ECO:0000313" key="3">
    <source>
        <dbReference type="Proteomes" id="UP001054837"/>
    </source>
</evidence>
<dbReference type="EMBL" id="BPLQ01003787">
    <property type="protein sequence ID" value="GIY03257.1"/>
    <property type="molecule type" value="Genomic_DNA"/>
</dbReference>
<gene>
    <name evidence="2" type="ORF">CDAR_99141</name>
</gene>
<protein>
    <submittedName>
        <fullName evidence="2">Uncharacterized protein</fullName>
    </submittedName>
</protein>
<keyword evidence="1" id="KW-1133">Transmembrane helix</keyword>
<keyword evidence="1" id="KW-0472">Membrane</keyword>
<keyword evidence="3" id="KW-1185">Reference proteome</keyword>
<accession>A0AAV4Q4Z4</accession>
<feature type="transmembrane region" description="Helical" evidence="1">
    <location>
        <begin position="20"/>
        <end position="40"/>
    </location>
</feature>
<name>A0AAV4Q4Z4_9ARAC</name>
<comment type="caution">
    <text evidence="2">The sequence shown here is derived from an EMBL/GenBank/DDBJ whole genome shotgun (WGS) entry which is preliminary data.</text>
</comment>
<proteinExistence type="predicted"/>
<reference evidence="2 3" key="1">
    <citation type="submission" date="2021-06" db="EMBL/GenBank/DDBJ databases">
        <title>Caerostris darwini draft genome.</title>
        <authorList>
            <person name="Kono N."/>
            <person name="Arakawa K."/>
        </authorList>
    </citation>
    <scope>NUCLEOTIDE SEQUENCE [LARGE SCALE GENOMIC DNA]</scope>
</reference>